<feature type="coiled-coil region" evidence="1">
    <location>
        <begin position="152"/>
        <end position="207"/>
    </location>
</feature>
<sequence length="299" mass="33698">MCGKNMGASYTTRQLVAAGGSCNEETRKQEDKSEEILSLHSQLATATSNLETREGVLSLKNQDIQKLIYSLKSVQTELTQLQNIHQECGNATLAIKQLNAAQDEVQALKAKITTFEAQEEPRKQEDKSEEILSLHSQLATATSNLKAREGVIANQEEMINILQESCKLHEKEIKELQTKTNKLVKEREQIDEEHKKLKYEYDGQKAQLLGLQEVLLATKQQLQDMQGKGYEVSVSRGWGWNHNDNQHTHIGKHHVHDTAIPLALPHPLLTAFEDPQRLHTCGDVLLVIALRSDDTILDR</sequence>
<feature type="coiled-coil region" evidence="1">
    <location>
        <begin position="91"/>
        <end position="118"/>
    </location>
</feature>
<evidence type="ECO:0000256" key="1">
    <source>
        <dbReference type="SAM" id="Coils"/>
    </source>
</evidence>
<organism evidence="2">
    <name type="scientific">Timema cristinae</name>
    <name type="common">Walking stick</name>
    <dbReference type="NCBI Taxonomy" id="61476"/>
    <lineage>
        <taxon>Eukaryota</taxon>
        <taxon>Metazoa</taxon>
        <taxon>Ecdysozoa</taxon>
        <taxon>Arthropoda</taxon>
        <taxon>Hexapoda</taxon>
        <taxon>Insecta</taxon>
        <taxon>Pterygota</taxon>
        <taxon>Neoptera</taxon>
        <taxon>Polyneoptera</taxon>
        <taxon>Phasmatodea</taxon>
        <taxon>Timematodea</taxon>
        <taxon>Timematoidea</taxon>
        <taxon>Timematidae</taxon>
        <taxon>Timema</taxon>
    </lineage>
</organism>
<dbReference type="AlphaFoldDB" id="A0A7R9CKC4"/>
<accession>A0A7R9CKC4</accession>
<dbReference type="EMBL" id="OC317450">
    <property type="protein sequence ID" value="CAD7396966.1"/>
    <property type="molecule type" value="Genomic_DNA"/>
</dbReference>
<evidence type="ECO:0000313" key="2">
    <source>
        <dbReference type="EMBL" id="CAD7396966.1"/>
    </source>
</evidence>
<keyword evidence="1" id="KW-0175">Coiled coil</keyword>
<gene>
    <name evidence="2" type="ORF">TCEB3V08_LOCUS3863</name>
</gene>
<proteinExistence type="predicted"/>
<name>A0A7R9CKC4_TIMCR</name>
<protein>
    <submittedName>
        <fullName evidence="2">Uncharacterized protein</fullName>
    </submittedName>
</protein>
<reference evidence="2" key="1">
    <citation type="submission" date="2020-11" db="EMBL/GenBank/DDBJ databases">
        <authorList>
            <person name="Tran Van P."/>
        </authorList>
    </citation>
    <scope>NUCLEOTIDE SEQUENCE</scope>
</reference>